<keyword evidence="4" id="KW-1185">Reference proteome</keyword>
<feature type="compositionally biased region" description="Low complexity" evidence="1">
    <location>
        <begin position="36"/>
        <end position="51"/>
    </location>
</feature>
<gene>
    <name evidence="3" type="ORF">SAY86_016583</name>
</gene>
<dbReference type="EMBL" id="JAXQNO010000016">
    <property type="protein sequence ID" value="KAK4782481.1"/>
    <property type="molecule type" value="Genomic_DNA"/>
</dbReference>
<evidence type="ECO:0000313" key="4">
    <source>
        <dbReference type="Proteomes" id="UP001346149"/>
    </source>
</evidence>
<proteinExistence type="predicted"/>
<keyword evidence="2" id="KW-0472">Membrane</keyword>
<organism evidence="3 4">
    <name type="scientific">Trapa natans</name>
    <name type="common">Water chestnut</name>
    <dbReference type="NCBI Taxonomy" id="22666"/>
    <lineage>
        <taxon>Eukaryota</taxon>
        <taxon>Viridiplantae</taxon>
        <taxon>Streptophyta</taxon>
        <taxon>Embryophyta</taxon>
        <taxon>Tracheophyta</taxon>
        <taxon>Spermatophyta</taxon>
        <taxon>Magnoliopsida</taxon>
        <taxon>eudicotyledons</taxon>
        <taxon>Gunneridae</taxon>
        <taxon>Pentapetalae</taxon>
        <taxon>rosids</taxon>
        <taxon>malvids</taxon>
        <taxon>Myrtales</taxon>
        <taxon>Lythraceae</taxon>
        <taxon>Trapa</taxon>
    </lineage>
</organism>
<dbReference type="Proteomes" id="UP001346149">
    <property type="component" value="Unassembled WGS sequence"/>
</dbReference>
<keyword evidence="2" id="KW-0812">Transmembrane</keyword>
<protein>
    <submittedName>
        <fullName evidence="3">Uncharacterized protein</fullName>
    </submittedName>
</protein>
<accession>A0AAN7LKE7</accession>
<dbReference type="AlphaFoldDB" id="A0AAN7LKE7"/>
<comment type="caution">
    <text evidence="3">The sequence shown here is derived from an EMBL/GenBank/DDBJ whole genome shotgun (WGS) entry which is preliminary data.</text>
</comment>
<evidence type="ECO:0000313" key="3">
    <source>
        <dbReference type="EMBL" id="KAK4782481.1"/>
    </source>
</evidence>
<feature type="transmembrane region" description="Helical" evidence="2">
    <location>
        <begin position="111"/>
        <end position="135"/>
    </location>
</feature>
<evidence type="ECO:0000256" key="2">
    <source>
        <dbReference type="SAM" id="Phobius"/>
    </source>
</evidence>
<sequence>MATAADDSRGKRRLFGLCLFWQPGRGKGKGNGGGNSTFSSSASSTRNLSSNVRYGRNSQADGSLEQPRSSSTVSSVARSLLPARRRLRLDPSKNLYFPCKVFSFASFEFPVTLTFCDLLITLSIVLATSNFAVILK</sequence>
<evidence type="ECO:0000256" key="1">
    <source>
        <dbReference type="SAM" id="MobiDB-lite"/>
    </source>
</evidence>
<feature type="region of interest" description="Disordered" evidence="1">
    <location>
        <begin position="25"/>
        <end position="76"/>
    </location>
</feature>
<reference evidence="3 4" key="1">
    <citation type="journal article" date="2023" name="Hortic Res">
        <title>Pangenome of water caltrop reveals structural variations and asymmetric subgenome divergence after allopolyploidization.</title>
        <authorList>
            <person name="Zhang X."/>
            <person name="Chen Y."/>
            <person name="Wang L."/>
            <person name="Yuan Y."/>
            <person name="Fang M."/>
            <person name="Shi L."/>
            <person name="Lu R."/>
            <person name="Comes H.P."/>
            <person name="Ma Y."/>
            <person name="Chen Y."/>
            <person name="Huang G."/>
            <person name="Zhou Y."/>
            <person name="Zheng Z."/>
            <person name="Qiu Y."/>
        </authorList>
    </citation>
    <scope>NUCLEOTIDE SEQUENCE [LARGE SCALE GENOMIC DNA]</scope>
    <source>
        <strain evidence="3">F231</strain>
    </source>
</reference>
<keyword evidence="2" id="KW-1133">Transmembrane helix</keyword>
<name>A0AAN7LKE7_TRANT</name>